<gene>
    <name evidence="1" type="ORF">LCGC14_0089160</name>
</gene>
<sequence>MNAIPQDYQDDMQSAALAYMQRHQAEHLGSSQALINRAADHLECALGVGRPLAEKLVLRAYGELHSAEQPYRVDLESTSPHTVALVDTRTGLTHAVPAELIARYLIATPRRKRLTAVN</sequence>
<proteinExistence type="predicted"/>
<comment type="caution">
    <text evidence="1">The sequence shown here is derived from an EMBL/GenBank/DDBJ whole genome shotgun (WGS) entry which is preliminary data.</text>
</comment>
<name>A0A0F9XX79_9ZZZZ</name>
<organism evidence="1">
    <name type="scientific">marine sediment metagenome</name>
    <dbReference type="NCBI Taxonomy" id="412755"/>
    <lineage>
        <taxon>unclassified sequences</taxon>
        <taxon>metagenomes</taxon>
        <taxon>ecological metagenomes</taxon>
    </lineage>
</organism>
<accession>A0A0F9XX79</accession>
<evidence type="ECO:0000313" key="1">
    <source>
        <dbReference type="EMBL" id="KKO04022.1"/>
    </source>
</evidence>
<reference evidence="1" key="1">
    <citation type="journal article" date="2015" name="Nature">
        <title>Complex archaea that bridge the gap between prokaryotes and eukaryotes.</title>
        <authorList>
            <person name="Spang A."/>
            <person name="Saw J.H."/>
            <person name="Jorgensen S.L."/>
            <person name="Zaremba-Niedzwiedzka K."/>
            <person name="Martijn J."/>
            <person name="Lind A.E."/>
            <person name="van Eijk R."/>
            <person name="Schleper C."/>
            <person name="Guy L."/>
            <person name="Ettema T.J."/>
        </authorList>
    </citation>
    <scope>NUCLEOTIDE SEQUENCE</scope>
</reference>
<dbReference type="AlphaFoldDB" id="A0A0F9XX79"/>
<dbReference type="EMBL" id="LAZR01000024">
    <property type="protein sequence ID" value="KKO04022.1"/>
    <property type="molecule type" value="Genomic_DNA"/>
</dbReference>
<protein>
    <submittedName>
        <fullName evidence="1">Uncharacterized protein</fullName>
    </submittedName>
</protein>